<dbReference type="EMBL" id="CADCTP010000260">
    <property type="protein sequence ID" value="CAA9269938.1"/>
    <property type="molecule type" value="Genomic_DNA"/>
</dbReference>
<proteinExistence type="predicted"/>
<keyword evidence="2" id="KW-1133">Transmembrane helix</keyword>
<feature type="compositionally biased region" description="Pro residues" evidence="1">
    <location>
        <begin position="47"/>
        <end position="68"/>
    </location>
</feature>
<evidence type="ECO:0008006" key="4">
    <source>
        <dbReference type="Google" id="ProtNLM"/>
    </source>
</evidence>
<gene>
    <name evidence="3" type="ORF">AVDCRST_MAG41-2789</name>
</gene>
<evidence type="ECO:0000256" key="2">
    <source>
        <dbReference type="SAM" id="Phobius"/>
    </source>
</evidence>
<feature type="region of interest" description="Disordered" evidence="1">
    <location>
        <begin position="97"/>
        <end position="121"/>
    </location>
</feature>
<feature type="non-terminal residue" evidence="3">
    <location>
        <position position="1"/>
    </location>
</feature>
<keyword evidence="2" id="KW-0812">Transmembrane</keyword>
<feature type="region of interest" description="Disordered" evidence="1">
    <location>
        <begin position="41"/>
        <end position="79"/>
    </location>
</feature>
<dbReference type="AlphaFoldDB" id="A0A6J4J669"/>
<sequence>PTTDDRAPSRRRPYVAVVAVILAVAAALLLPFLVDRGDDSAATAPRATPPAAPTTPPPTTEPSAPTAPPAGYTVHRDPSGWTIAVPTGWRITRRGESVTFTDPTGPRSLRVTRRANPPTDPYDEALKLEPVVKAATPGYDFQRIARVTYRGWPTADWEYSAGSRRTLIRSVVPDRRTGYSITWTAPQVSWTEDRKIFATAVGTFTPA</sequence>
<name>A0A6J4J669_9ACTN</name>
<evidence type="ECO:0000313" key="3">
    <source>
        <dbReference type="EMBL" id="CAA9269938.1"/>
    </source>
</evidence>
<feature type="transmembrane region" description="Helical" evidence="2">
    <location>
        <begin position="14"/>
        <end position="34"/>
    </location>
</feature>
<reference evidence="3" key="1">
    <citation type="submission" date="2020-02" db="EMBL/GenBank/DDBJ databases">
        <authorList>
            <person name="Meier V. D."/>
        </authorList>
    </citation>
    <scope>NUCLEOTIDE SEQUENCE</scope>
    <source>
        <strain evidence="3">AVDCRST_MAG41</strain>
    </source>
</reference>
<evidence type="ECO:0000256" key="1">
    <source>
        <dbReference type="SAM" id="MobiDB-lite"/>
    </source>
</evidence>
<protein>
    <recommendedName>
        <fullName evidence="4">Serine/threonine protein kinase</fullName>
    </recommendedName>
</protein>
<organism evidence="3">
    <name type="scientific">uncultured Mycobacteriales bacterium</name>
    <dbReference type="NCBI Taxonomy" id="581187"/>
    <lineage>
        <taxon>Bacteria</taxon>
        <taxon>Bacillati</taxon>
        <taxon>Actinomycetota</taxon>
        <taxon>Actinomycetes</taxon>
        <taxon>Mycobacteriales</taxon>
        <taxon>environmental samples</taxon>
    </lineage>
</organism>
<accession>A0A6J4J669</accession>
<keyword evidence="2" id="KW-0472">Membrane</keyword>